<keyword evidence="3 5" id="KW-0808">Transferase</keyword>
<dbReference type="STRING" id="10195.A0A3M7Q2D1"/>
<evidence type="ECO:0000256" key="4">
    <source>
        <dbReference type="ARBA" id="ARBA00023315"/>
    </source>
</evidence>
<name>A0A3M7Q2D1_BRAPC</name>
<dbReference type="Pfam" id="PF02799">
    <property type="entry name" value="NMT_C"/>
    <property type="match status" value="1"/>
</dbReference>
<organism evidence="10 11">
    <name type="scientific">Brachionus plicatilis</name>
    <name type="common">Marine rotifer</name>
    <name type="synonym">Brachionus muelleri</name>
    <dbReference type="NCBI Taxonomy" id="10195"/>
    <lineage>
        <taxon>Eukaryota</taxon>
        <taxon>Metazoa</taxon>
        <taxon>Spiralia</taxon>
        <taxon>Gnathifera</taxon>
        <taxon>Rotifera</taxon>
        <taxon>Eurotatoria</taxon>
        <taxon>Monogononta</taxon>
        <taxon>Pseudotrocha</taxon>
        <taxon>Ploima</taxon>
        <taxon>Brachionidae</taxon>
        <taxon>Brachionus</taxon>
    </lineage>
</organism>
<dbReference type="GO" id="GO:0005737">
    <property type="term" value="C:cytoplasm"/>
    <property type="evidence" value="ECO:0007669"/>
    <property type="project" value="TreeGrafter"/>
</dbReference>
<dbReference type="InterPro" id="IPR000903">
    <property type="entry name" value="NMT"/>
</dbReference>
<dbReference type="Proteomes" id="UP000276133">
    <property type="component" value="Unassembled WGS sequence"/>
</dbReference>
<keyword evidence="4 5" id="KW-0012">Acyltransferase</keyword>
<dbReference type="PANTHER" id="PTHR11377">
    <property type="entry name" value="N-MYRISTOYL TRANSFERASE"/>
    <property type="match status" value="1"/>
</dbReference>
<evidence type="ECO:0000313" key="11">
    <source>
        <dbReference type="Proteomes" id="UP000276133"/>
    </source>
</evidence>
<reference evidence="10 11" key="1">
    <citation type="journal article" date="2018" name="Sci. Rep.">
        <title>Genomic signatures of local adaptation to the degree of environmental predictability in rotifers.</title>
        <authorList>
            <person name="Franch-Gras L."/>
            <person name="Hahn C."/>
            <person name="Garcia-Roger E.M."/>
            <person name="Carmona M.J."/>
            <person name="Serra M."/>
            <person name="Gomez A."/>
        </authorList>
    </citation>
    <scope>NUCLEOTIDE SEQUENCE [LARGE SCALE GENOMIC DNA]</scope>
    <source>
        <strain evidence="10">HYR1</strain>
    </source>
</reference>
<dbReference type="GO" id="GO:0004379">
    <property type="term" value="F:glycylpeptide N-tetradecanoyltransferase activity"/>
    <property type="evidence" value="ECO:0007669"/>
    <property type="project" value="UniProtKB-EC"/>
</dbReference>
<dbReference type="InterPro" id="IPR016181">
    <property type="entry name" value="Acyl_CoA_acyltransferase"/>
</dbReference>
<dbReference type="EMBL" id="REGN01007747">
    <property type="protein sequence ID" value="RNA05362.1"/>
    <property type="molecule type" value="Genomic_DNA"/>
</dbReference>
<evidence type="ECO:0000256" key="6">
    <source>
        <dbReference type="RuleBase" id="RU004178"/>
    </source>
</evidence>
<dbReference type="EC" id="2.3.1.97" evidence="2 5"/>
<dbReference type="PANTHER" id="PTHR11377:SF5">
    <property type="entry name" value="GLYCYLPEPTIDE N-TETRADECANOYLTRANSFERASE"/>
    <property type="match status" value="1"/>
</dbReference>
<dbReference type="FunFam" id="3.40.630.170:FF:000001">
    <property type="entry name" value="Glycylpeptide N-tetradecanoyltransferase"/>
    <property type="match status" value="1"/>
</dbReference>
<evidence type="ECO:0000256" key="5">
    <source>
        <dbReference type="RuleBase" id="RU000586"/>
    </source>
</evidence>
<proteinExistence type="inferred from homology"/>
<dbReference type="PIRSF" id="PIRSF015892">
    <property type="entry name" value="N-myristl_transf"/>
    <property type="match status" value="1"/>
</dbReference>
<feature type="domain" description="Glycylpeptide N-tetradecanoyltransferase C-terminal" evidence="9">
    <location>
        <begin position="244"/>
        <end position="420"/>
    </location>
</feature>
<comment type="caution">
    <text evidence="10">The sequence shown here is derived from an EMBL/GenBank/DDBJ whole genome shotgun (WGS) entry which is preliminary data.</text>
</comment>
<evidence type="ECO:0000256" key="2">
    <source>
        <dbReference type="ARBA" id="ARBA00012923"/>
    </source>
</evidence>
<evidence type="ECO:0000259" key="9">
    <source>
        <dbReference type="Pfam" id="PF02799"/>
    </source>
</evidence>
<evidence type="ECO:0000313" key="10">
    <source>
        <dbReference type="EMBL" id="RNA05362.1"/>
    </source>
</evidence>
<dbReference type="InterPro" id="IPR022678">
    <property type="entry name" value="NMT_CS"/>
</dbReference>
<feature type="region of interest" description="Disordered" evidence="7">
    <location>
        <begin position="1"/>
        <end position="20"/>
    </location>
</feature>
<dbReference type="AlphaFoldDB" id="A0A3M7Q2D1"/>
<evidence type="ECO:0000256" key="3">
    <source>
        <dbReference type="ARBA" id="ARBA00022679"/>
    </source>
</evidence>
<dbReference type="InterPro" id="IPR022677">
    <property type="entry name" value="NMT_C"/>
</dbReference>
<keyword evidence="11" id="KW-1185">Reference proteome</keyword>
<dbReference type="OrthoDB" id="60315at2759"/>
<evidence type="ECO:0000259" key="8">
    <source>
        <dbReference type="Pfam" id="PF01233"/>
    </source>
</evidence>
<dbReference type="PROSITE" id="PS00976">
    <property type="entry name" value="NMT_2"/>
    <property type="match status" value="1"/>
</dbReference>
<accession>A0A3M7Q2D1</accession>
<dbReference type="SUPFAM" id="SSF55729">
    <property type="entry name" value="Acyl-CoA N-acyltransferases (Nat)"/>
    <property type="match status" value="2"/>
</dbReference>
<dbReference type="Gene3D" id="3.40.630.170">
    <property type="match status" value="1"/>
</dbReference>
<evidence type="ECO:0000256" key="1">
    <source>
        <dbReference type="ARBA" id="ARBA00009469"/>
    </source>
</evidence>
<evidence type="ECO:0000256" key="7">
    <source>
        <dbReference type="SAM" id="MobiDB-lite"/>
    </source>
</evidence>
<comment type="similarity">
    <text evidence="1 6">Belongs to the NMT family.</text>
</comment>
<comment type="catalytic activity">
    <reaction evidence="5">
        <text>N-terminal glycyl-[protein] + tetradecanoyl-CoA = N-tetradecanoylglycyl-[protein] + CoA + H(+)</text>
        <dbReference type="Rhea" id="RHEA:15521"/>
        <dbReference type="Rhea" id="RHEA-COMP:12666"/>
        <dbReference type="Rhea" id="RHEA-COMP:12667"/>
        <dbReference type="ChEBI" id="CHEBI:15378"/>
        <dbReference type="ChEBI" id="CHEBI:57287"/>
        <dbReference type="ChEBI" id="CHEBI:57385"/>
        <dbReference type="ChEBI" id="CHEBI:64723"/>
        <dbReference type="ChEBI" id="CHEBI:133050"/>
        <dbReference type="EC" id="2.3.1.97"/>
    </reaction>
</comment>
<feature type="domain" description="Glycylpeptide N-tetradecanoyltransferase N-terminal" evidence="8">
    <location>
        <begin position="71"/>
        <end position="230"/>
    </location>
</feature>
<sequence length="431" mass="50419">MSDQAKKEASQPNQSQPNVEELRRLMSLRANLNRNAPKTDDELHGKEEWKFWETQPVPKLGSVIPEGTNEPIQPNKSIEEIKQEPISLPEGFKWDDIDLNDQAQLMELYSLLNENYVEDDDNMFRFDYSPEFLKWALQPIGWLKQWHTGVRVIKSNKLVGFISAVPANVKVYEKTVRMVEINYLCVHKKLRDKRVAPVLIKEITRRVNLHGIFQACYTAGVILPTPVARCRYWHRSLNPKKLIEIQFSFLQRNMTMQRTIRLYRLPEKPKTPGFRKMTEADCPQAFKLLYDYLQKFDLAPVYDEEEFKHWFLPRENVVDSFVVEQNGVVTDFGSFYHLPSTIMHHPQYKVLKAAYAFHNVVAKTPLNDFMNDMLISAKNLDMDVFNALDLMDNKEFLENLKFGIGDGNLQYYVYNWKCPIIPPNKLGLVLQ</sequence>
<dbReference type="InterPro" id="IPR022676">
    <property type="entry name" value="NMT_N"/>
</dbReference>
<protein>
    <recommendedName>
        <fullName evidence="2 5">Glycylpeptide N-tetradecanoyltransferase</fullName>
        <ecNumber evidence="2 5">2.3.1.97</ecNumber>
    </recommendedName>
</protein>
<gene>
    <name evidence="10" type="ORF">BpHYR1_026667</name>
</gene>
<comment type="function">
    <text evidence="5">Adds a myristoyl group to the N-terminal glycine residue of certain cellular proteins.</text>
</comment>
<dbReference type="Pfam" id="PF01233">
    <property type="entry name" value="NMT"/>
    <property type="match status" value="1"/>
</dbReference>